<evidence type="ECO:0000256" key="1">
    <source>
        <dbReference type="ARBA" id="ARBA00023125"/>
    </source>
</evidence>
<evidence type="ECO:0000256" key="2">
    <source>
        <dbReference type="PROSITE-ProRule" id="PRU00335"/>
    </source>
</evidence>
<dbReference type="RefSeq" id="WP_073273226.1">
    <property type="nucleotide sequence ID" value="NZ_FRAC01000007.1"/>
</dbReference>
<dbReference type="Proteomes" id="UP000184386">
    <property type="component" value="Unassembled WGS sequence"/>
</dbReference>
<reference evidence="4 5" key="1">
    <citation type="submission" date="2016-11" db="EMBL/GenBank/DDBJ databases">
        <authorList>
            <person name="Jaros S."/>
            <person name="Januszkiewicz K."/>
            <person name="Wedrychowicz H."/>
        </authorList>
    </citation>
    <scope>NUCLEOTIDE SEQUENCE [LARGE SCALE GENOMIC DNA]</scope>
    <source>
        <strain evidence="4 5">DSM 15929</strain>
    </source>
</reference>
<dbReference type="SUPFAM" id="SSF46689">
    <property type="entry name" value="Homeodomain-like"/>
    <property type="match status" value="1"/>
</dbReference>
<dbReference type="PANTHER" id="PTHR43479:SF11">
    <property type="entry name" value="ACREF_ENVCD OPERON REPRESSOR-RELATED"/>
    <property type="match status" value="1"/>
</dbReference>
<evidence type="ECO:0000259" key="3">
    <source>
        <dbReference type="PROSITE" id="PS50977"/>
    </source>
</evidence>
<evidence type="ECO:0000313" key="5">
    <source>
        <dbReference type="Proteomes" id="UP000184386"/>
    </source>
</evidence>
<dbReference type="PROSITE" id="PS50977">
    <property type="entry name" value="HTH_TETR_2"/>
    <property type="match status" value="1"/>
</dbReference>
<dbReference type="STRING" id="1121322.SAMN02745136_00825"/>
<dbReference type="GO" id="GO:0003677">
    <property type="term" value="F:DNA binding"/>
    <property type="evidence" value="ECO:0007669"/>
    <property type="project" value="UniProtKB-UniRule"/>
</dbReference>
<dbReference type="EMBL" id="FRAC01000007">
    <property type="protein sequence ID" value="SHJ77952.1"/>
    <property type="molecule type" value="Genomic_DNA"/>
</dbReference>
<dbReference type="InterPro" id="IPR050624">
    <property type="entry name" value="HTH-type_Tx_Regulator"/>
</dbReference>
<name>A0A1M6M3D8_9FIRM</name>
<dbReference type="Gene3D" id="1.10.357.10">
    <property type="entry name" value="Tetracycline Repressor, domain 2"/>
    <property type="match status" value="1"/>
</dbReference>
<dbReference type="PROSITE" id="PS01081">
    <property type="entry name" value="HTH_TETR_1"/>
    <property type="match status" value="1"/>
</dbReference>
<keyword evidence="5" id="KW-1185">Reference proteome</keyword>
<feature type="domain" description="HTH tetR-type" evidence="3">
    <location>
        <begin position="12"/>
        <end position="72"/>
    </location>
</feature>
<dbReference type="OrthoDB" id="494991at2"/>
<evidence type="ECO:0000313" key="4">
    <source>
        <dbReference type="EMBL" id="SHJ77952.1"/>
    </source>
</evidence>
<dbReference type="PRINTS" id="PR00455">
    <property type="entry name" value="HTHTETR"/>
</dbReference>
<proteinExistence type="predicted"/>
<dbReference type="PANTHER" id="PTHR43479">
    <property type="entry name" value="ACREF/ENVCD OPERON REPRESSOR-RELATED"/>
    <property type="match status" value="1"/>
</dbReference>
<keyword evidence="1 2" id="KW-0238">DNA-binding</keyword>
<dbReference type="InterPro" id="IPR001647">
    <property type="entry name" value="HTH_TetR"/>
</dbReference>
<dbReference type="InterPro" id="IPR009057">
    <property type="entry name" value="Homeodomain-like_sf"/>
</dbReference>
<dbReference type="Pfam" id="PF00440">
    <property type="entry name" value="TetR_N"/>
    <property type="match status" value="1"/>
</dbReference>
<dbReference type="AlphaFoldDB" id="A0A1M6M3D8"/>
<organism evidence="4 5">
    <name type="scientific">Anaerocolumna jejuensis DSM 15929</name>
    <dbReference type="NCBI Taxonomy" id="1121322"/>
    <lineage>
        <taxon>Bacteria</taxon>
        <taxon>Bacillati</taxon>
        <taxon>Bacillota</taxon>
        <taxon>Clostridia</taxon>
        <taxon>Lachnospirales</taxon>
        <taxon>Lachnospiraceae</taxon>
        <taxon>Anaerocolumna</taxon>
    </lineage>
</organism>
<sequence length="203" mass="23493">MKPQTKRKQQAIETKERIFKCAVALFGQYSYENVTVNDICQAAQVSIGAFYHHFKNKECILNEGYRLFDDQLEAAWDDGHPDNDLEAIRFLVAGQMQSMQQMGALAASQYFKNQLTYEEKYILNKDRFFYRTIYEAVQGELTSENLFGEAQTITEDILSNCRGIIYDWCLHEGSYDLMLKGERVLEMVLYYYSKSIDKGAGAE</sequence>
<protein>
    <submittedName>
        <fullName evidence="4">Transcriptional regulator, TetR family</fullName>
    </submittedName>
</protein>
<feature type="DNA-binding region" description="H-T-H motif" evidence="2">
    <location>
        <begin position="35"/>
        <end position="54"/>
    </location>
</feature>
<dbReference type="InterPro" id="IPR023772">
    <property type="entry name" value="DNA-bd_HTH_TetR-type_CS"/>
</dbReference>
<gene>
    <name evidence="4" type="ORF">SAMN02745136_00825</name>
</gene>
<accession>A0A1M6M3D8</accession>